<comment type="caution">
    <text evidence="2">The sequence shown here is derived from an EMBL/GenBank/DDBJ whole genome shotgun (WGS) entry which is preliminary data.</text>
</comment>
<dbReference type="Proteomes" id="UP001627154">
    <property type="component" value="Unassembled WGS sequence"/>
</dbReference>
<evidence type="ECO:0000313" key="2">
    <source>
        <dbReference type="EMBL" id="KAL3400231.1"/>
    </source>
</evidence>
<keyword evidence="1" id="KW-0812">Transmembrane</keyword>
<reference evidence="2 3" key="1">
    <citation type="journal article" date="2024" name="bioRxiv">
        <title>A reference genome for Trichogramma kaykai: A tiny desert-dwelling parasitoid wasp with competing sex-ratio distorters.</title>
        <authorList>
            <person name="Culotta J."/>
            <person name="Lindsey A.R."/>
        </authorList>
    </citation>
    <scope>NUCLEOTIDE SEQUENCE [LARGE SCALE GENOMIC DNA]</scope>
    <source>
        <strain evidence="2 3">KSX58</strain>
    </source>
</reference>
<dbReference type="AlphaFoldDB" id="A0ABD2X4H6"/>
<feature type="transmembrane region" description="Helical" evidence="1">
    <location>
        <begin position="138"/>
        <end position="157"/>
    </location>
</feature>
<proteinExistence type="predicted"/>
<accession>A0ABD2X4H6</accession>
<sequence length="158" mass="18230">MRGSRVLRLANIDRLRYEQQWRASTCLLQFPNLHEAAASTAHGNCCEAARRRRRRRTVGHVTPPSQLRLSAYMCARVCTASRRCARGRSPSRHRCDIHENSRCERAPQRTTGSRRGFYSQFAFASPSWYVCSVGVYSLRWCLSFFFAQIYSIIAVVYS</sequence>
<evidence type="ECO:0000256" key="1">
    <source>
        <dbReference type="SAM" id="Phobius"/>
    </source>
</evidence>
<organism evidence="2 3">
    <name type="scientific">Trichogramma kaykai</name>
    <dbReference type="NCBI Taxonomy" id="54128"/>
    <lineage>
        <taxon>Eukaryota</taxon>
        <taxon>Metazoa</taxon>
        <taxon>Ecdysozoa</taxon>
        <taxon>Arthropoda</taxon>
        <taxon>Hexapoda</taxon>
        <taxon>Insecta</taxon>
        <taxon>Pterygota</taxon>
        <taxon>Neoptera</taxon>
        <taxon>Endopterygota</taxon>
        <taxon>Hymenoptera</taxon>
        <taxon>Apocrita</taxon>
        <taxon>Proctotrupomorpha</taxon>
        <taxon>Chalcidoidea</taxon>
        <taxon>Trichogrammatidae</taxon>
        <taxon>Trichogramma</taxon>
    </lineage>
</organism>
<evidence type="ECO:0000313" key="3">
    <source>
        <dbReference type="Proteomes" id="UP001627154"/>
    </source>
</evidence>
<keyword evidence="1" id="KW-0472">Membrane</keyword>
<name>A0ABD2X4H6_9HYME</name>
<keyword evidence="1" id="KW-1133">Transmembrane helix</keyword>
<gene>
    <name evidence="2" type="ORF">TKK_006123</name>
</gene>
<protein>
    <submittedName>
        <fullName evidence="2">Uncharacterized protein</fullName>
    </submittedName>
</protein>
<dbReference type="EMBL" id="JBJJXI010000051">
    <property type="protein sequence ID" value="KAL3400231.1"/>
    <property type="molecule type" value="Genomic_DNA"/>
</dbReference>
<keyword evidence="3" id="KW-1185">Reference proteome</keyword>